<dbReference type="AlphaFoldDB" id="M6Y787"/>
<gene>
    <name evidence="1" type="ORF">LEP1GSC024_1364</name>
</gene>
<sequence>MSKTKIRLDRVSLFCKESLILIPRYILMALGIGFKNFSKQ</sequence>
<protein>
    <submittedName>
        <fullName evidence="1">Uncharacterized protein</fullName>
    </submittedName>
</protein>
<comment type="caution">
    <text evidence="1">The sequence shown here is derived from an EMBL/GenBank/DDBJ whole genome shotgun (WGS) entry which is preliminary data.</text>
</comment>
<accession>M6Y787</accession>
<dbReference type="Proteomes" id="UP000012138">
    <property type="component" value="Unassembled WGS sequence"/>
</dbReference>
<dbReference type="EMBL" id="AKXB02000059">
    <property type="protein sequence ID" value="EMO90227.1"/>
    <property type="molecule type" value="Genomic_DNA"/>
</dbReference>
<reference evidence="1 2" key="1">
    <citation type="submission" date="2013-01" db="EMBL/GenBank/DDBJ databases">
        <authorList>
            <person name="Harkins D.M."/>
            <person name="Durkin A.S."/>
            <person name="Brinkac L.M."/>
            <person name="Haft D.H."/>
            <person name="Selengut J.D."/>
            <person name="Sanka R."/>
            <person name="DePew J."/>
            <person name="Purushe J."/>
            <person name="Whelen A.C."/>
            <person name="Vinetz J.M."/>
            <person name="Sutton G.G."/>
            <person name="Nierman W.C."/>
            <person name="Fouts D.E."/>
        </authorList>
    </citation>
    <scope>NUCLEOTIDE SEQUENCE [LARGE SCALE GENOMIC DNA]</scope>
    <source>
        <strain evidence="1 2">2001034031</strain>
    </source>
</reference>
<proteinExistence type="predicted"/>
<evidence type="ECO:0000313" key="1">
    <source>
        <dbReference type="EMBL" id="EMO90227.1"/>
    </source>
</evidence>
<evidence type="ECO:0000313" key="2">
    <source>
        <dbReference type="Proteomes" id="UP000012138"/>
    </source>
</evidence>
<organism evidence="1 2">
    <name type="scientific">Leptospira noguchii str. 2001034031</name>
    <dbReference type="NCBI Taxonomy" id="1193053"/>
    <lineage>
        <taxon>Bacteria</taxon>
        <taxon>Pseudomonadati</taxon>
        <taxon>Spirochaetota</taxon>
        <taxon>Spirochaetia</taxon>
        <taxon>Leptospirales</taxon>
        <taxon>Leptospiraceae</taxon>
        <taxon>Leptospira</taxon>
    </lineage>
</organism>
<name>M6Y787_9LEPT</name>